<evidence type="ECO:0000313" key="8">
    <source>
        <dbReference type="EMBL" id="MBB5872765.1"/>
    </source>
</evidence>
<keyword evidence="9" id="KW-1185">Reference proteome</keyword>
<dbReference type="InterPro" id="IPR013249">
    <property type="entry name" value="RNA_pol_sigma70_r4_t2"/>
</dbReference>
<dbReference type="PANTHER" id="PTHR43133">
    <property type="entry name" value="RNA POLYMERASE ECF-TYPE SIGMA FACTO"/>
    <property type="match status" value="1"/>
</dbReference>
<gene>
    <name evidence="8" type="ORF">F4553_006199</name>
</gene>
<dbReference type="InterPro" id="IPR013324">
    <property type="entry name" value="RNA_pol_sigma_r3/r4-like"/>
</dbReference>
<evidence type="ECO:0000256" key="3">
    <source>
        <dbReference type="ARBA" id="ARBA00023082"/>
    </source>
</evidence>
<dbReference type="InterPro" id="IPR014325">
    <property type="entry name" value="RNA_pol_sigma-E_actinobac"/>
</dbReference>
<evidence type="ECO:0000256" key="4">
    <source>
        <dbReference type="ARBA" id="ARBA00023125"/>
    </source>
</evidence>
<evidence type="ECO:0000256" key="5">
    <source>
        <dbReference type="ARBA" id="ARBA00023163"/>
    </source>
</evidence>
<dbReference type="Gene3D" id="1.10.1740.10">
    <property type="match status" value="1"/>
</dbReference>
<accession>A0A841BYM0</accession>
<dbReference type="SUPFAM" id="SSF88946">
    <property type="entry name" value="Sigma2 domain of RNA polymerase sigma factors"/>
    <property type="match status" value="1"/>
</dbReference>
<evidence type="ECO:0000256" key="2">
    <source>
        <dbReference type="ARBA" id="ARBA00023015"/>
    </source>
</evidence>
<comment type="caution">
    <text evidence="8">The sequence shown here is derived from an EMBL/GenBank/DDBJ whole genome shotgun (WGS) entry which is preliminary data.</text>
</comment>
<organism evidence="8 9">
    <name type="scientific">Allocatelliglobosispora scoriae</name>
    <dbReference type="NCBI Taxonomy" id="643052"/>
    <lineage>
        <taxon>Bacteria</taxon>
        <taxon>Bacillati</taxon>
        <taxon>Actinomycetota</taxon>
        <taxon>Actinomycetes</taxon>
        <taxon>Micromonosporales</taxon>
        <taxon>Micromonosporaceae</taxon>
        <taxon>Allocatelliglobosispora</taxon>
    </lineage>
</organism>
<reference evidence="8 9" key="1">
    <citation type="submission" date="2020-08" db="EMBL/GenBank/DDBJ databases">
        <title>Sequencing the genomes of 1000 actinobacteria strains.</title>
        <authorList>
            <person name="Klenk H.-P."/>
        </authorList>
    </citation>
    <scope>NUCLEOTIDE SEQUENCE [LARGE SCALE GENOMIC DNA]</scope>
    <source>
        <strain evidence="8 9">DSM 45362</strain>
    </source>
</reference>
<evidence type="ECO:0000256" key="1">
    <source>
        <dbReference type="ARBA" id="ARBA00010641"/>
    </source>
</evidence>
<feature type="domain" description="RNA polymerase sigma factor 70 region 4 type 2" evidence="7">
    <location>
        <begin position="104"/>
        <end position="153"/>
    </location>
</feature>
<dbReference type="NCBIfam" id="TIGR02983">
    <property type="entry name" value="SigE-fam_strep"/>
    <property type="match status" value="1"/>
</dbReference>
<dbReference type="Proteomes" id="UP000587527">
    <property type="component" value="Unassembled WGS sequence"/>
</dbReference>
<dbReference type="GO" id="GO:0003677">
    <property type="term" value="F:DNA binding"/>
    <property type="evidence" value="ECO:0007669"/>
    <property type="project" value="UniProtKB-KW"/>
</dbReference>
<dbReference type="AlphaFoldDB" id="A0A841BYM0"/>
<dbReference type="GO" id="GO:0006352">
    <property type="term" value="P:DNA-templated transcription initiation"/>
    <property type="evidence" value="ECO:0007669"/>
    <property type="project" value="InterPro"/>
</dbReference>
<dbReference type="InterPro" id="IPR014284">
    <property type="entry name" value="RNA_pol_sigma-70_dom"/>
</dbReference>
<feature type="domain" description="RNA polymerase sigma-70 region 2" evidence="6">
    <location>
        <begin position="14"/>
        <end position="75"/>
    </location>
</feature>
<dbReference type="InterPro" id="IPR039425">
    <property type="entry name" value="RNA_pol_sigma-70-like"/>
</dbReference>
<dbReference type="InterPro" id="IPR013325">
    <property type="entry name" value="RNA_pol_sigma_r2"/>
</dbReference>
<sequence>MKVDAEKDYGDYVTARAPGLVRFAYLTCGDWHRSEDAVQTALAKLYVAWPRLHNRESIDAYVRRIVVRALIDERRLGWFRRERTTSELPERPVTDSPASTDERFALLAALSQVPPRQRAVLVLRFWEDQSVEQVADLLGCSTGTVKSQCARGLHTLRGLLTDPLSAQALGAA</sequence>
<keyword evidence="3" id="KW-0731">Sigma factor</keyword>
<protein>
    <submittedName>
        <fullName evidence="8">RNA polymerase sigma-70 factor (Sigma-E family)</fullName>
    </submittedName>
</protein>
<dbReference type="NCBIfam" id="TIGR02937">
    <property type="entry name" value="sigma70-ECF"/>
    <property type="match status" value="1"/>
</dbReference>
<evidence type="ECO:0000313" key="9">
    <source>
        <dbReference type="Proteomes" id="UP000587527"/>
    </source>
</evidence>
<evidence type="ECO:0000259" key="6">
    <source>
        <dbReference type="Pfam" id="PF04542"/>
    </source>
</evidence>
<dbReference type="RefSeq" id="WP_184842903.1">
    <property type="nucleotide sequence ID" value="NZ_JACHMN010000003.1"/>
</dbReference>
<dbReference type="InterPro" id="IPR007627">
    <property type="entry name" value="RNA_pol_sigma70_r2"/>
</dbReference>
<proteinExistence type="inferred from homology"/>
<dbReference type="Gene3D" id="1.10.10.10">
    <property type="entry name" value="Winged helix-like DNA-binding domain superfamily/Winged helix DNA-binding domain"/>
    <property type="match status" value="1"/>
</dbReference>
<dbReference type="GO" id="GO:0016987">
    <property type="term" value="F:sigma factor activity"/>
    <property type="evidence" value="ECO:0007669"/>
    <property type="project" value="UniProtKB-KW"/>
</dbReference>
<dbReference type="Pfam" id="PF08281">
    <property type="entry name" value="Sigma70_r4_2"/>
    <property type="match status" value="1"/>
</dbReference>
<dbReference type="EMBL" id="JACHMN010000003">
    <property type="protein sequence ID" value="MBB5872765.1"/>
    <property type="molecule type" value="Genomic_DNA"/>
</dbReference>
<name>A0A841BYM0_9ACTN</name>
<keyword evidence="4" id="KW-0238">DNA-binding</keyword>
<dbReference type="PANTHER" id="PTHR43133:SF50">
    <property type="entry name" value="ECF RNA POLYMERASE SIGMA FACTOR SIGM"/>
    <property type="match status" value="1"/>
</dbReference>
<keyword evidence="5" id="KW-0804">Transcription</keyword>
<dbReference type="InterPro" id="IPR036388">
    <property type="entry name" value="WH-like_DNA-bd_sf"/>
</dbReference>
<dbReference type="SUPFAM" id="SSF88659">
    <property type="entry name" value="Sigma3 and sigma4 domains of RNA polymerase sigma factors"/>
    <property type="match status" value="1"/>
</dbReference>
<evidence type="ECO:0000259" key="7">
    <source>
        <dbReference type="Pfam" id="PF08281"/>
    </source>
</evidence>
<comment type="similarity">
    <text evidence="1">Belongs to the sigma-70 factor family. ECF subfamily.</text>
</comment>
<dbReference type="Pfam" id="PF04542">
    <property type="entry name" value="Sigma70_r2"/>
    <property type="match status" value="1"/>
</dbReference>
<dbReference type="CDD" id="cd06171">
    <property type="entry name" value="Sigma70_r4"/>
    <property type="match status" value="1"/>
</dbReference>
<keyword evidence="2" id="KW-0805">Transcription regulation</keyword>